<keyword evidence="1" id="KW-0812">Transmembrane</keyword>
<name>A0A5S9PYZ8_9GAMM</name>
<protein>
    <recommendedName>
        <fullName evidence="5">Acyltransferase 3 domain-containing protein</fullName>
    </recommendedName>
</protein>
<feature type="transmembrane region" description="Helical" evidence="1">
    <location>
        <begin position="44"/>
        <end position="63"/>
    </location>
</feature>
<evidence type="ECO:0000313" key="2">
    <source>
        <dbReference type="EMBL" id="CAA0097418.1"/>
    </source>
</evidence>
<dbReference type="Proteomes" id="UP000434580">
    <property type="component" value="Unassembled WGS sequence"/>
</dbReference>
<keyword evidence="1" id="KW-1133">Transmembrane helix</keyword>
<feature type="transmembrane region" description="Helical" evidence="1">
    <location>
        <begin position="7"/>
        <end position="24"/>
    </location>
</feature>
<dbReference type="EMBL" id="CACSII010000018">
    <property type="protein sequence ID" value="CAA0116630.1"/>
    <property type="molecule type" value="Genomic_DNA"/>
</dbReference>
<sequence length="79" mass="9214">MESKENIVALTSIRFFLSLLVVIYHTQLYLVAVLFPTTSSLNTYFNFGQTAVDAFFFLADLFFRINTFKHLKKYLYIGT</sequence>
<organism evidence="3 4">
    <name type="scientific">BD1-7 clade bacterium</name>
    <dbReference type="NCBI Taxonomy" id="2029982"/>
    <lineage>
        <taxon>Bacteria</taxon>
        <taxon>Pseudomonadati</taxon>
        <taxon>Pseudomonadota</taxon>
        <taxon>Gammaproteobacteria</taxon>
        <taxon>Cellvibrionales</taxon>
        <taxon>Spongiibacteraceae</taxon>
        <taxon>BD1-7 clade</taxon>
    </lineage>
</organism>
<evidence type="ECO:0000313" key="4">
    <source>
        <dbReference type="Proteomes" id="UP000434580"/>
    </source>
</evidence>
<evidence type="ECO:0000313" key="3">
    <source>
        <dbReference type="EMBL" id="CAA0116630.1"/>
    </source>
</evidence>
<evidence type="ECO:0000256" key="1">
    <source>
        <dbReference type="SAM" id="Phobius"/>
    </source>
</evidence>
<reference evidence="3 4" key="1">
    <citation type="submission" date="2019-11" db="EMBL/GenBank/DDBJ databases">
        <authorList>
            <person name="Holert J."/>
        </authorList>
    </citation>
    <scope>NUCLEOTIDE SEQUENCE [LARGE SCALE GENOMIC DNA]</scope>
    <source>
        <strain evidence="3">BC5_2</strain>
    </source>
</reference>
<evidence type="ECO:0008006" key="5">
    <source>
        <dbReference type="Google" id="ProtNLM"/>
    </source>
</evidence>
<accession>A0A5S9PYZ8</accession>
<keyword evidence="1" id="KW-0472">Membrane</keyword>
<dbReference type="EMBL" id="CACSII010000005">
    <property type="protein sequence ID" value="CAA0097418.1"/>
    <property type="molecule type" value="Genomic_DNA"/>
</dbReference>
<dbReference type="AlphaFoldDB" id="A0A5S9PYZ8"/>
<gene>
    <name evidence="3" type="ORF">DPBNPPHM_02108</name>
    <name evidence="2" type="ORF">DPBNPPHM_03528</name>
</gene>
<proteinExistence type="predicted"/>